<evidence type="ECO:0000313" key="3">
    <source>
        <dbReference type="EMBL" id="XDS47223.1"/>
    </source>
</evidence>
<evidence type="ECO:0000259" key="1">
    <source>
        <dbReference type="Pfam" id="PF23571"/>
    </source>
</evidence>
<dbReference type="EMBL" id="CP129682">
    <property type="protein sequence ID" value="XDS48069.1"/>
    <property type="molecule type" value="Genomic_DNA"/>
</dbReference>
<evidence type="ECO:0000313" key="4">
    <source>
        <dbReference type="EMBL" id="XDS48069.1"/>
    </source>
</evidence>
<dbReference type="PANTHER" id="PTHR31901">
    <property type="entry name" value="GH3 DOMAIN-CONTAINING PROTEIN"/>
    <property type="match status" value="1"/>
</dbReference>
<feature type="domain" description="GH3 C-terminal" evidence="2">
    <location>
        <begin position="443"/>
        <end position="550"/>
    </location>
</feature>
<dbReference type="EMBL" id="CP129675">
    <property type="protein sequence ID" value="XDS47223.1"/>
    <property type="molecule type" value="Genomic_DNA"/>
</dbReference>
<feature type="domain" description="GH3 middle" evidence="1">
    <location>
        <begin position="352"/>
        <end position="422"/>
    </location>
</feature>
<gene>
    <name evidence="5" type="ORF">QN062_02895</name>
    <name evidence="4" type="ORF">QN216_06900</name>
    <name evidence="3" type="ORF">QN217_03550</name>
</gene>
<dbReference type="KEGG" id="bfk:QN062_02895"/>
<accession>A0AB39UGL3</accession>
<dbReference type="Gene3D" id="3.40.50.12780">
    <property type="entry name" value="N-terminal domain of ligase-like"/>
    <property type="match status" value="1"/>
</dbReference>
<sequence length="564" mass="63097">MDIAQILQEVNQNILSSGNAALKELSERSEQAKSVSEALLMRVIRDNADTEYGKSLGFGDIHSVEEFKSKVPLSTYDDYAPYIERMVKGERNLITSYPIVRYAVTSGSVDNPKNIPVSEETMGIYERFAGHVSSTVPFNHVTQTQQRPVHGGRILIAAVAHDDTVEDGTSRGAVSSAVYGKLKPLLDYISVVPSSVFFPPPGNINMKYLRLFFGLKEEGLAAMNAPFMTALVDLMHYLEVNWEMLVRDIAAGVVNPSISMPDALRKELQTSLEPDPARAESLRREFERGFDEAIVPRIWPHLEYVGAIGGGGFQAYTEKMRRYTGSIPFYLGTYAASESLMAVATEMERAEYMLLPESGFYEFIPADEDSPTETLNLDELEVGRDYEIVLTNLSGFYRYRIGDVLRVTGYAGQTPKVCFVYRKKQMVSIAGEKTNEASIAWTVGEFEKASGHAIADYSIYADIDATPGRYVLFMEADRHVDIERHAEYRSLIEGKLSVANPSFGSKVRDGVLGAMDIRFVQQETYYLYRDLMVLRGTSENQLKPVRVIDTPGKERFFFALVDAE</sequence>
<protein>
    <submittedName>
        <fullName evidence="4">GH3 auxin-responsive promoter family protein</fullName>
    </submittedName>
</protein>
<evidence type="ECO:0000259" key="2">
    <source>
        <dbReference type="Pfam" id="PF23572"/>
    </source>
</evidence>
<organism evidence="4">
    <name type="scientific">Bifidobacterium fermentum</name>
    <dbReference type="NCBI Taxonomy" id="3059035"/>
    <lineage>
        <taxon>Bacteria</taxon>
        <taxon>Bacillati</taxon>
        <taxon>Actinomycetota</taxon>
        <taxon>Actinomycetes</taxon>
        <taxon>Bifidobacteriales</taxon>
        <taxon>Bifidobacteriaceae</taxon>
        <taxon>Bifidobacterium</taxon>
    </lineage>
</organism>
<dbReference type="AlphaFoldDB" id="A0AB39UGL3"/>
<proteinExistence type="predicted"/>
<dbReference type="GO" id="GO:0016881">
    <property type="term" value="F:acid-amino acid ligase activity"/>
    <property type="evidence" value="ECO:0007669"/>
    <property type="project" value="TreeGrafter"/>
</dbReference>
<evidence type="ECO:0000313" key="5">
    <source>
        <dbReference type="EMBL" id="XDS51146.1"/>
    </source>
</evidence>
<dbReference type="PANTHER" id="PTHR31901:SF9">
    <property type="entry name" value="GH3 DOMAIN-CONTAINING PROTEIN"/>
    <property type="match status" value="1"/>
</dbReference>
<dbReference type="InterPro" id="IPR004993">
    <property type="entry name" value="GH3"/>
</dbReference>
<reference evidence="4" key="1">
    <citation type="submission" date="2023-07" db="EMBL/GenBank/DDBJ databases">
        <title>Bifidobacterium aquikefiriaerophilum sp. nov. and Bifidobacterium eccum sp. nov., isolated from water kefir.</title>
        <authorList>
            <person name="Breselge S."/>
            <person name="Bellassi P."/>
            <person name="Barcenilla C."/>
            <person name="Alvarez-Ordonez A."/>
            <person name="Morelli L."/>
            <person name="Cotter P.D."/>
        </authorList>
    </citation>
    <scope>NUCLEOTIDE SEQUENCE</scope>
    <source>
        <strain evidence="5">WK012_4_13</strain>
        <strain evidence="4">WK013_4_14</strain>
        <strain evidence="3">WK048_4_13</strain>
    </source>
</reference>
<dbReference type="GO" id="GO:0005737">
    <property type="term" value="C:cytoplasm"/>
    <property type="evidence" value="ECO:0007669"/>
    <property type="project" value="TreeGrafter"/>
</dbReference>
<dbReference type="Pfam" id="PF03321">
    <property type="entry name" value="GH3"/>
    <property type="match status" value="1"/>
</dbReference>
<dbReference type="Pfam" id="PF23572">
    <property type="entry name" value="GH3_C"/>
    <property type="match status" value="1"/>
</dbReference>
<dbReference type="InterPro" id="IPR055377">
    <property type="entry name" value="GH3_M"/>
</dbReference>
<dbReference type="RefSeq" id="WP_369342110.1">
    <property type="nucleotide sequence ID" value="NZ_CP129675.1"/>
</dbReference>
<dbReference type="InterPro" id="IPR042099">
    <property type="entry name" value="ANL_N_sf"/>
</dbReference>
<dbReference type="InterPro" id="IPR055378">
    <property type="entry name" value="GH3_C"/>
</dbReference>
<name>A0AB39UGL3_9BIFI</name>
<dbReference type="Pfam" id="PF23571">
    <property type="entry name" value="GH3_M"/>
    <property type="match status" value="1"/>
</dbReference>
<dbReference type="EMBL" id="CP129683">
    <property type="protein sequence ID" value="XDS51146.1"/>
    <property type="molecule type" value="Genomic_DNA"/>
</dbReference>